<gene>
    <name evidence="2" type="ORF">NQ317_016559</name>
</gene>
<keyword evidence="3" id="KW-1185">Reference proteome</keyword>
<sequence length="61" mass="6660">MSMWERKAGLQMVAGGGKKRGAPKGGKGEQTIGIQQERHLINVTNFVHILITKEPHHGNGE</sequence>
<organism evidence="2 3">
    <name type="scientific">Molorchus minor</name>
    <dbReference type="NCBI Taxonomy" id="1323400"/>
    <lineage>
        <taxon>Eukaryota</taxon>
        <taxon>Metazoa</taxon>
        <taxon>Ecdysozoa</taxon>
        <taxon>Arthropoda</taxon>
        <taxon>Hexapoda</taxon>
        <taxon>Insecta</taxon>
        <taxon>Pterygota</taxon>
        <taxon>Neoptera</taxon>
        <taxon>Endopterygota</taxon>
        <taxon>Coleoptera</taxon>
        <taxon>Polyphaga</taxon>
        <taxon>Cucujiformia</taxon>
        <taxon>Chrysomeloidea</taxon>
        <taxon>Cerambycidae</taxon>
        <taxon>Lamiinae</taxon>
        <taxon>Monochamini</taxon>
        <taxon>Molorchus</taxon>
    </lineage>
</organism>
<evidence type="ECO:0000313" key="3">
    <source>
        <dbReference type="Proteomes" id="UP001162164"/>
    </source>
</evidence>
<feature type="region of interest" description="Disordered" evidence="1">
    <location>
        <begin position="1"/>
        <end position="29"/>
    </location>
</feature>
<protein>
    <submittedName>
        <fullName evidence="2">Uncharacterized protein</fullName>
    </submittedName>
</protein>
<evidence type="ECO:0000256" key="1">
    <source>
        <dbReference type="SAM" id="MobiDB-lite"/>
    </source>
</evidence>
<proteinExistence type="predicted"/>
<accession>A0ABQ9IZB9</accession>
<dbReference type="EMBL" id="JAPWTJ010001728">
    <property type="protein sequence ID" value="KAJ8969781.1"/>
    <property type="molecule type" value="Genomic_DNA"/>
</dbReference>
<dbReference type="Proteomes" id="UP001162164">
    <property type="component" value="Unassembled WGS sequence"/>
</dbReference>
<reference evidence="2" key="1">
    <citation type="journal article" date="2023" name="Insect Mol. Biol.">
        <title>Genome sequencing provides insights into the evolution of gene families encoding plant cell wall-degrading enzymes in longhorned beetles.</title>
        <authorList>
            <person name="Shin N.R."/>
            <person name="Okamura Y."/>
            <person name="Kirsch R."/>
            <person name="Pauchet Y."/>
        </authorList>
    </citation>
    <scope>NUCLEOTIDE SEQUENCE</scope>
    <source>
        <strain evidence="2">MMC_N1</strain>
    </source>
</reference>
<evidence type="ECO:0000313" key="2">
    <source>
        <dbReference type="EMBL" id="KAJ8969781.1"/>
    </source>
</evidence>
<comment type="caution">
    <text evidence="2">The sequence shown here is derived from an EMBL/GenBank/DDBJ whole genome shotgun (WGS) entry which is preliminary data.</text>
</comment>
<name>A0ABQ9IZB9_9CUCU</name>